<protein>
    <submittedName>
        <fullName evidence="1">Unnamed protein product</fullName>
    </submittedName>
</protein>
<keyword evidence="2" id="KW-1185">Reference proteome</keyword>
<comment type="caution">
    <text evidence="1">The sequence shown here is derived from an EMBL/GenBank/DDBJ whole genome shotgun (WGS) entry which is preliminary data.</text>
</comment>
<organism evidence="1 2">
    <name type="scientific">Ambrosiozyma monospora</name>
    <name type="common">Yeast</name>
    <name type="synonym">Endomycopsis monosporus</name>
    <dbReference type="NCBI Taxonomy" id="43982"/>
    <lineage>
        <taxon>Eukaryota</taxon>
        <taxon>Fungi</taxon>
        <taxon>Dikarya</taxon>
        <taxon>Ascomycota</taxon>
        <taxon>Saccharomycotina</taxon>
        <taxon>Pichiomycetes</taxon>
        <taxon>Pichiales</taxon>
        <taxon>Pichiaceae</taxon>
        <taxon>Ambrosiozyma</taxon>
    </lineage>
</organism>
<evidence type="ECO:0000313" key="1">
    <source>
        <dbReference type="EMBL" id="GMF02943.1"/>
    </source>
</evidence>
<dbReference type="EMBL" id="BSXS01012746">
    <property type="protein sequence ID" value="GMF02943.1"/>
    <property type="molecule type" value="Genomic_DNA"/>
</dbReference>
<reference evidence="1" key="1">
    <citation type="submission" date="2023-04" db="EMBL/GenBank/DDBJ databases">
        <title>Ambrosiozyma monospora NBRC 10751.</title>
        <authorList>
            <person name="Ichikawa N."/>
            <person name="Sato H."/>
            <person name="Tonouchi N."/>
        </authorList>
    </citation>
    <scope>NUCLEOTIDE SEQUENCE</scope>
    <source>
        <strain evidence="1">NBRC 10751</strain>
    </source>
</reference>
<sequence length="328" mass="35656">MEDKYIGLALAISSSLAIGSSFVLTKKGLISDGSQGESFTYLKNPIWIFGTVLMAVGEIANFAAYTFAPPILVTPLGALSVIIGAVLATVFLKEELGILGKLGCAICLLGSVIIVLHAPADKEVETVDEILSYAAQPGFLFYAAIVTVYSIFMIYKVAPTHGNKNPMVYISICSAVGSISVCSIKAFGIALKLTFEGNNQFTHPSTYFFIFTVVLCILTQMNYFNKALAQFDTSIVNPLYYVTFTTATLCASFILFKGFNTTSSVNIISLLDGFLVIFSGVYLLNIARKHPPEGEDLFSSNKDGLNDIPLNNDLSNYSFRRSMQFRTQ</sequence>
<proteinExistence type="predicted"/>
<evidence type="ECO:0000313" key="2">
    <source>
        <dbReference type="Proteomes" id="UP001165064"/>
    </source>
</evidence>
<name>A0ACB5U674_AMBMO</name>
<dbReference type="Proteomes" id="UP001165064">
    <property type="component" value="Unassembled WGS sequence"/>
</dbReference>
<accession>A0ACB5U674</accession>
<gene>
    <name evidence="1" type="ORF">Amon02_001161500</name>
</gene>